<gene>
    <name evidence="2" type="ORF">K490DRAFT_61077</name>
</gene>
<proteinExistence type="predicted"/>
<feature type="compositionally biased region" description="Polar residues" evidence="1">
    <location>
        <begin position="219"/>
        <end position="228"/>
    </location>
</feature>
<comment type="caution">
    <text evidence="2">The sequence shown here is derived from an EMBL/GenBank/DDBJ whole genome shotgun (WGS) entry which is preliminary data.</text>
</comment>
<sequence>MSPTSSTSASGPKPMRKPSDFPLPRPPRKHKAKHREDTNKLRKFAILKNITNENDHLREINAGRLDELHVPQSEQDNVLEILLLREEKKSLAKVNKRLTSANTAFVDETKRLNKKVEELKLFNKRLSNWIDGRAPDAETSIISPTIKSAPSTKSGDGHGFEMTEGLDGAQKATGKTGEGELSASDIAKKTEEPAKYRGIDITLESLKKGIDFWNEEVQDSFNATGQGESSKEEEGDIDWKAWDDNSGNLKVLREKEEEIETGRATHAAIQAAWAKEKEQLQAALANKDKEISRLNHMSDD</sequence>
<feature type="compositionally biased region" description="Polar residues" evidence="1">
    <location>
        <begin position="1"/>
        <end position="10"/>
    </location>
</feature>
<name>A0A9P4M397_9PEZI</name>
<evidence type="ECO:0000256" key="1">
    <source>
        <dbReference type="SAM" id="MobiDB-lite"/>
    </source>
</evidence>
<feature type="compositionally biased region" description="Basic and acidic residues" evidence="1">
    <location>
        <begin position="229"/>
        <end position="243"/>
    </location>
</feature>
<evidence type="ECO:0000313" key="3">
    <source>
        <dbReference type="Proteomes" id="UP000799776"/>
    </source>
</evidence>
<protein>
    <submittedName>
        <fullName evidence="2">Uncharacterized protein</fullName>
    </submittedName>
</protein>
<keyword evidence="3" id="KW-1185">Reference proteome</keyword>
<dbReference type="EMBL" id="ML978711">
    <property type="protein sequence ID" value="KAF2091644.1"/>
    <property type="molecule type" value="Genomic_DNA"/>
</dbReference>
<feature type="region of interest" description="Disordered" evidence="1">
    <location>
        <begin position="219"/>
        <end position="243"/>
    </location>
</feature>
<reference evidence="2" key="1">
    <citation type="journal article" date="2020" name="Stud. Mycol.">
        <title>101 Dothideomycetes genomes: a test case for predicting lifestyles and emergence of pathogens.</title>
        <authorList>
            <person name="Haridas S."/>
            <person name="Albert R."/>
            <person name="Binder M."/>
            <person name="Bloem J."/>
            <person name="Labutti K."/>
            <person name="Salamov A."/>
            <person name="Andreopoulos B."/>
            <person name="Baker S."/>
            <person name="Barry K."/>
            <person name="Bills G."/>
            <person name="Bluhm B."/>
            <person name="Cannon C."/>
            <person name="Castanera R."/>
            <person name="Culley D."/>
            <person name="Daum C."/>
            <person name="Ezra D."/>
            <person name="Gonzalez J."/>
            <person name="Henrissat B."/>
            <person name="Kuo A."/>
            <person name="Liang C."/>
            <person name="Lipzen A."/>
            <person name="Lutzoni F."/>
            <person name="Magnuson J."/>
            <person name="Mondo S."/>
            <person name="Nolan M."/>
            <person name="Ohm R."/>
            <person name="Pangilinan J."/>
            <person name="Park H.-J."/>
            <person name="Ramirez L."/>
            <person name="Alfaro M."/>
            <person name="Sun H."/>
            <person name="Tritt A."/>
            <person name="Yoshinaga Y."/>
            <person name="Zwiers L.-H."/>
            <person name="Turgeon B."/>
            <person name="Goodwin S."/>
            <person name="Spatafora J."/>
            <person name="Crous P."/>
            <person name="Grigoriev I."/>
        </authorList>
    </citation>
    <scope>NUCLEOTIDE SEQUENCE</scope>
    <source>
        <strain evidence="2">CBS 121410</strain>
    </source>
</reference>
<evidence type="ECO:0000313" key="2">
    <source>
        <dbReference type="EMBL" id="KAF2091644.1"/>
    </source>
</evidence>
<dbReference type="Proteomes" id="UP000799776">
    <property type="component" value="Unassembled WGS sequence"/>
</dbReference>
<feature type="region of interest" description="Disordered" evidence="1">
    <location>
        <begin position="1"/>
        <end position="40"/>
    </location>
</feature>
<dbReference type="AlphaFoldDB" id="A0A9P4M397"/>
<accession>A0A9P4M397</accession>
<organism evidence="2 3">
    <name type="scientific">Saccharata proteae CBS 121410</name>
    <dbReference type="NCBI Taxonomy" id="1314787"/>
    <lineage>
        <taxon>Eukaryota</taxon>
        <taxon>Fungi</taxon>
        <taxon>Dikarya</taxon>
        <taxon>Ascomycota</taxon>
        <taxon>Pezizomycotina</taxon>
        <taxon>Dothideomycetes</taxon>
        <taxon>Dothideomycetes incertae sedis</taxon>
        <taxon>Botryosphaeriales</taxon>
        <taxon>Saccharataceae</taxon>
        <taxon>Saccharata</taxon>
    </lineage>
</organism>